<evidence type="ECO:0000313" key="11">
    <source>
        <dbReference type="Proteomes" id="UP000031030"/>
    </source>
</evidence>
<evidence type="ECO:0000256" key="9">
    <source>
        <dbReference type="HAMAP-Rule" id="MF_00236"/>
    </source>
</evidence>
<dbReference type="InterPro" id="IPR006312">
    <property type="entry name" value="TatA/E"/>
</dbReference>
<dbReference type="Gene3D" id="1.20.5.3310">
    <property type="match status" value="1"/>
</dbReference>
<dbReference type="AlphaFoldDB" id="A0A0B1ZXC5"/>
<proteinExistence type="inferred from homology"/>
<evidence type="ECO:0000256" key="8">
    <source>
        <dbReference type="ARBA" id="ARBA00023136"/>
    </source>
</evidence>
<evidence type="ECO:0000256" key="6">
    <source>
        <dbReference type="ARBA" id="ARBA00022989"/>
    </source>
</evidence>
<keyword evidence="7 9" id="KW-0811">Translocation</keyword>
<evidence type="ECO:0000256" key="4">
    <source>
        <dbReference type="ARBA" id="ARBA00022692"/>
    </source>
</evidence>
<comment type="caution">
    <text evidence="10">The sequence shown here is derived from an EMBL/GenBank/DDBJ whole genome shotgun (WGS) entry which is preliminary data.</text>
</comment>
<comment type="similarity">
    <text evidence="9">Belongs to the TatA/E family.</text>
</comment>
<dbReference type="InterPro" id="IPR003369">
    <property type="entry name" value="TatA/B/E"/>
</dbReference>
<keyword evidence="8 9" id="KW-0472">Membrane</keyword>
<name>A0A0B1ZXC5_9MICO</name>
<dbReference type="Pfam" id="PF02416">
    <property type="entry name" value="TatA_B_E"/>
    <property type="match status" value="1"/>
</dbReference>
<sequence>MGMLGWPHLLLIFAVVILLFGATKLPLLARSVGQSARAFKGEMRAMHDEDGTVPAPSASAGVDG</sequence>
<evidence type="ECO:0000256" key="3">
    <source>
        <dbReference type="ARBA" id="ARBA00022475"/>
    </source>
</evidence>
<accession>A0A0B1ZXC5</accession>
<keyword evidence="4 9" id="KW-0812">Transmembrane</keyword>
<keyword evidence="3 9" id="KW-1003">Cell membrane</keyword>
<keyword evidence="2 9" id="KW-0813">Transport</keyword>
<evidence type="ECO:0000256" key="7">
    <source>
        <dbReference type="ARBA" id="ARBA00023010"/>
    </source>
</evidence>
<gene>
    <name evidence="9" type="primary">tatA</name>
    <name evidence="10" type="ORF">LK09_19370</name>
</gene>
<comment type="subunit">
    <text evidence="9">The Tat system comprises two distinct complexes: a TatABC complex, containing multiple copies of TatA, TatB and TatC subunits, and a separate TatA complex, containing only TatA subunits. Substrates initially bind to the TatABC complex, which probably triggers association of the separate TatA complex to form the active translocon.</text>
</comment>
<dbReference type="PANTHER" id="PTHR42982">
    <property type="entry name" value="SEC-INDEPENDENT PROTEIN TRANSLOCASE PROTEIN TATA"/>
    <property type="match status" value="1"/>
</dbReference>
<dbReference type="NCBIfam" id="TIGR01411">
    <property type="entry name" value="tatAE"/>
    <property type="match status" value="1"/>
</dbReference>
<dbReference type="RefSeq" id="WP_039403324.1">
    <property type="nucleotide sequence ID" value="NZ_JTDK01000023.1"/>
</dbReference>
<dbReference type="GO" id="GO:0043953">
    <property type="term" value="P:protein transport by the Tat complex"/>
    <property type="evidence" value="ECO:0007669"/>
    <property type="project" value="UniProtKB-UniRule"/>
</dbReference>
<dbReference type="GO" id="GO:0033281">
    <property type="term" value="C:TAT protein transport complex"/>
    <property type="evidence" value="ECO:0007669"/>
    <property type="project" value="UniProtKB-UniRule"/>
</dbReference>
<protein>
    <recommendedName>
        <fullName evidence="9">Sec-independent protein translocase protein TatA</fullName>
    </recommendedName>
</protein>
<dbReference type="EMBL" id="JTDK01000023">
    <property type="protein sequence ID" value="KHK95394.1"/>
    <property type="molecule type" value="Genomic_DNA"/>
</dbReference>
<dbReference type="OrthoDB" id="5245163at2"/>
<dbReference type="STRING" id="1348253.LK09_19370"/>
<keyword evidence="6 9" id="KW-1133">Transmembrane helix</keyword>
<keyword evidence="5 9" id="KW-0653">Protein transport</keyword>
<reference evidence="10 11" key="1">
    <citation type="submission" date="2014-11" db="EMBL/GenBank/DDBJ databases">
        <title>Genome sequence of Microbacterium mangrovi MUSC 115(T).</title>
        <authorList>
            <person name="Lee L.-H."/>
        </authorList>
    </citation>
    <scope>NUCLEOTIDE SEQUENCE [LARGE SCALE GENOMIC DNA]</scope>
    <source>
        <strain evidence="10 11">MUSC 115</strain>
    </source>
</reference>
<keyword evidence="11" id="KW-1185">Reference proteome</keyword>
<organism evidence="10 11">
    <name type="scientific">Microbacterium mangrovi</name>
    <dbReference type="NCBI Taxonomy" id="1348253"/>
    <lineage>
        <taxon>Bacteria</taxon>
        <taxon>Bacillati</taxon>
        <taxon>Actinomycetota</taxon>
        <taxon>Actinomycetes</taxon>
        <taxon>Micrococcales</taxon>
        <taxon>Microbacteriaceae</taxon>
        <taxon>Microbacterium</taxon>
    </lineage>
</organism>
<evidence type="ECO:0000256" key="5">
    <source>
        <dbReference type="ARBA" id="ARBA00022927"/>
    </source>
</evidence>
<evidence type="ECO:0000256" key="2">
    <source>
        <dbReference type="ARBA" id="ARBA00022448"/>
    </source>
</evidence>
<dbReference type="PANTHER" id="PTHR42982:SF8">
    <property type="entry name" value="SEC-INDEPENDENT PROTEIN TRANSLOCASE PROTEIN TATA"/>
    <property type="match status" value="1"/>
</dbReference>
<dbReference type="HAMAP" id="MF_00236">
    <property type="entry name" value="TatA_E"/>
    <property type="match status" value="1"/>
</dbReference>
<evidence type="ECO:0000313" key="10">
    <source>
        <dbReference type="EMBL" id="KHK95394.1"/>
    </source>
</evidence>
<evidence type="ECO:0000256" key="1">
    <source>
        <dbReference type="ARBA" id="ARBA00004162"/>
    </source>
</evidence>
<comment type="subcellular location">
    <subcellularLocation>
        <location evidence="1 9">Cell membrane</location>
        <topology evidence="1 9">Single-pass membrane protein</topology>
    </subcellularLocation>
</comment>
<dbReference type="GO" id="GO:0008320">
    <property type="term" value="F:protein transmembrane transporter activity"/>
    <property type="evidence" value="ECO:0007669"/>
    <property type="project" value="UniProtKB-UniRule"/>
</dbReference>
<dbReference type="Proteomes" id="UP000031030">
    <property type="component" value="Unassembled WGS sequence"/>
</dbReference>
<comment type="function">
    <text evidence="9">Part of the twin-arginine translocation (Tat) system that transports large folded proteins containing a characteristic twin-arginine motif in their signal peptide across membranes. TatA could form the protein-conducting channel of the Tat system.</text>
</comment>